<keyword evidence="3" id="KW-1185">Reference proteome</keyword>
<feature type="transmembrane region" description="Helical" evidence="1">
    <location>
        <begin position="37"/>
        <end position="61"/>
    </location>
</feature>
<accession>K2PUZ7</accession>
<feature type="transmembrane region" description="Helical" evidence="1">
    <location>
        <begin position="175"/>
        <end position="195"/>
    </location>
</feature>
<evidence type="ECO:0000313" key="2">
    <source>
        <dbReference type="EMBL" id="EKF55299.1"/>
    </source>
</evidence>
<feature type="transmembrane region" description="Helical" evidence="1">
    <location>
        <begin position="113"/>
        <end position="132"/>
    </location>
</feature>
<dbReference type="Proteomes" id="UP000007364">
    <property type="component" value="Unassembled WGS sequence"/>
</dbReference>
<feature type="transmembrane region" description="Helical" evidence="1">
    <location>
        <begin position="144"/>
        <end position="163"/>
    </location>
</feature>
<evidence type="ECO:0000313" key="3">
    <source>
        <dbReference type="Proteomes" id="UP000007364"/>
    </source>
</evidence>
<keyword evidence="1" id="KW-0812">Transmembrane</keyword>
<comment type="caution">
    <text evidence="2">The sequence shown here is derived from an EMBL/GenBank/DDBJ whole genome shotgun (WGS) entry which is preliminary data.</text>
</comment>
<gene>
    <name evidence="2" type="ORF">I215_07531</name>
</gene>
<keyword evidence="1" id="KW-1133">Transmembrane helix</keyword>
<protein>
    <submittedName>
        <fullName evidence="2">Uncharacterized protein</fullName>
    </submittedName>
</protein>
<feature type="transmembrane region" description="Helical" evidence="1">
    <location>
        <begin position="81"/>
        <end position="101"/>
    </location>
</feature>
<dbReference type="AlphaFoldDB" id="K2PUZ7"/>
<proteinExistence type="predicted"/>
<dbReference type="EMBL" id="AMSG01000008">
    <property type="protein sequence ID" value="EKF55299.1"/>
    <property type="molecule type" value="Genomic_DNA"/>
</dbReference>
<reference evidence="2 3" key="1">
    <citation type="journal article" date="2012" name="J. Bacteriol.">
        <title>Genome Sequence of Galbibacter marinum Type Strain ck-I2-15.</title>
        <authorList>
            <person name="Lai Q."/>
            <person name="Li C."/>
            <person name="Shao Z."/>
        </authorList>
    </citation>
    <scope>NUCLEOTIDE SEQUENCE [LARGE SCALE GENOMIC DNA]</scope>
    <source>
        <strain evidence="3">ck-I2-15</strain>
    </source>
</reference>
<feature type="transmembrane region" description="Helical" evidence="1">
    <location>
        <begin position="6"/>
        <end position="25"/>
    </location>
</feature>
<evidence type="ECO:0000256" key="1">
    <source>
        <dbReference type="SAM" id="Phobius"/>
    </source>
</evidence>
<dbReference type="PATRIC" id="fig|555500.3.peg.1559"/>
<keyword evidence="1" id="KW-0472">Membrane</keyword>
<dbReference type="STRING" id="555500.I215_07531"/>
<name>K2PUZ7_9FLAO</name>
<sequence>MLSFEFLLKKTIIFAVFLTAVIATITYKRYKDSQSWIFMPFLWFTFLIELLNLLPTARLFYPDWNFLKLMAYILPEELIASSIWVGSMFSIVSYYVYLWYYRSILRHSRSAGAIDLCIAIYSALVIHSLLNYQDLMVSWLQSHMFAGVAFTVVAICFYFMTILKSDKILSFYRTLPFWLTIGILFFNLVTMPIFIFAKQLSFSASIYVYILVLSNYVMYGCFVIGFIVSVKYSSHEEKLQHF</sequence>
<organism evidence="2 3">
    <name type="scientific">Galbibacter marinus</name>
    <dbReference type="NCBI Taxonomy" id="555500"/>
    <lineage>
        <taxon>Bacteria</taxon>
        <taxon>Pseudomonadati</taxon>
        <taxon>Bacteroidota</taxon>
        <taxon>Flavobacteriia</taxon>
        <taxon>Flavobacteriales</taxon>
        <taxon>Flavobacteriaceae</taxon>
        <taxon>Galbibacter</taxon>
    </lineage>
</organism>
<feature type="transmembrane region" description="Helical" evidence="1">
    <location>
        <begin position="207"/>
        <end position="230"/>
    </location>
</feature>